<dbReference type="GeneID" id="19107160"/>
<organism evidence="3 4">
    <name type="scientific">Baudoinia panamericana (strain UAMH 10762)</name>
    <name type="common">Angels' share fungus</name>
    <name type="synonym">Baudoinia compniacensis (strain UAMH 10762)</name>
    <dbReference type="NCBI Taxonomy" id="717646"/>
    <lineage>
        <taxon>Eukaryota</taxon>
        <taxon>Fungi</taxon>
        <taxon>Dikarya</taxon>
        <taxon>Ascomycota</taxon>
        <taxon>Pezizomycotina</taxon>
        <taxon>Dothideomycetes</taxon>
        <taxon>Dothideomycetidae</taxon>
        <taxon>Mycosphaerellales</taxon>
        <taxon>Teratosphaeriaceae</taxon>
        <taxon>Baudoinia</taxon>
    </lineage>
</organism>
<dbReference type="KEGG" id="bcom:BAUCODRAFT_109511"/>
<evidence type="ECO:0008006" key="5">
    <source>
        <dbReference type="Google" id="ProtNLM"/>
    </source>
</evidence>
<dbReference type="PANTHER" id="PTHR48172">
    <property type="match status" value="1"/>
</dbReference>
<dbReference type="Pfam" id="PF06101">
    <property type="entry name" value="Vps62"/>
    <property type="match status" value="1"/>
</dbReference>
<protein>
    <recommendedName>
        <fullName evidence="5">Vacuolar protein sorting-associated protein 62</fullName>
    </recommendedName>
</protein>
<dbReference type="eggNOG" id="ENOG502RJPB">
    <property type="taxonomic scope" value="Eukaryota"/>
</dbReference>
<keyword evidence="2" id="KW-0812">Transmembrane</keyword>
<proteinExistence type="predicted"/>
<keyword evidence="4" id="KW-1185">Reference proteome</keyword>
<feature type="compositionally biased region" description="Basic and acidic residues" evidence="1">
    <location>
        <begin position="226"/>
        <end position="238"/>
    </location>
</feature>
<dbReference type="AlphaFoldDB" id="M2MGU9"/>
<reference evidence="3 4" key="1">
    <citation type="journal article" date="2012" name="PLoS Pathog.">
        <title>Diverse lifestyles and strategies of plant pathogenesis encoded in the genomes of eighteen Dothideomycetes fungi.</title>
        <authorList>
            <person name="Ohm R.A."/>
            <person name="Feau N."/>
            <person name="Henrissat B."/>
            <person name="Schoch C.L."/>
            <person name="Horwitz B.A."/>
            <person name="Barry K.W."/>
            <person name="Condon B.J."/>
            <person name="Copeland A.C."/>
            <person name="Dhillon B."/>
            <person name="Glaser F."/>
            <person name="Hesse C.N."/>
            <person name="Kosti I."/>
            <person name="LaButti K."/>
            <person name="Lindquist E.A."/>
            <person name="Lucas S."/>
            <person name="Salamov A.A."/>
            <person name="Bradshaw R.E."/>
            <person name="Ciuffetti L."/>
            <person name="Hamelin R.C."/>
            <person name="Kema G.H.J."/>
            <person name="Lawrence C."/>
            <person name="Scott J.A."/>
            <person name="Spatafora J.W."/>
            <person name="Turgeon B.G."/>
            <person name="de Wit P.J.G.M."/>
            <person name="Zhong S."/>
            <person name="Goodwin S.B."/>
            <person name="Grigoriev I.V."/>
        </authorList>
    </citation>
    <scope>NUCLEOTIDE SEQUENCE [LARGE SCALE GENOMIC DNA]</scope>
    <source>
        <strain evidence="3 4">UAMH 10762</strain>
    </source>
</reference>
<accession>M2MGU9</accession>
<feature type="region of interest" description="Disordered" evidence="1">
    <location>
        <begin position="271"/>
        <end position="299"/>
    </location>
</feature>
<feature type="region of interest" description="Disordered" evidence="1">
    <location>
        <begin position="219"/>
        <end position="254"/>
    </location>
</feature>
<dbReference type="HOGENOM" id="CLU_024079_4_0_1"/>
<dbReference type="InterPro" id="IPR009291">
    <property type="entry name" value="Vps62"/>
</dbReference>
<evidence type="ECO:0000313" key="4">
    <source>
        <dbReference type="Proteomes" id="UP000011761"/>
    </source>
</evidence>
<dbReference type="EMBL" id="KB445556">
    <property type="protein sequence ID" value="EMC95861.1"/>
    <property type="molecule type" value="Genomic_DNA"/>
</dbReference>
<feature type="compositionally biased region" description="Polar residues" evidence="1">
    <location>
        <begin position="283"/>
        <end position="299"/>
    </location>
</feature>
<evidence type="ECO:0000256" key="2">
    <source>
        <dbReference type="SAM" id="Phobius"/>
    </source>
</evidence>
<dbReference type="RefSeq" id="XP_007677197.1">
    <property type="nucleotide sequence ID" value="XM_007679007.1"/>
</dbReference>
<name>M2MGU9_BAUPA</name>
<feature type="transmembrane region" description="Helical" evidence="2">
    <location>
        <begin position="7"/>
        <end position="29"/>
    </location>
</feature>
<keyword evidence="2" id="KW-1133">Transmembrane helix</keyword>
<dbReference type="OMA" id="FWPGDIA"/>
<dbReference type="PANTHER" id="PTHR48172:SF2">
    <property type="entry name" value="VACUOLAR PROTEIN SORTING PROTEIN 62"/>
    <property type="match status" value="1"/>
</dbReference>
<dbReference type="OrthoDB" id="188042at2759"/>
<evidence type="ECO:0000313" key="3">
    <source>
        <dbReference type="EMBL" id="EMC95861.1"/>
    </source>
</evidence>
<gene>
    <name evidence="3" type="ORF">BAUCODRAFT_109511</name>
</gene>
<dbReference type="Proteomes" id="UP000011761">
    <property type="component" value="Unassembled WGS sequence"/>
</dbReference>
<sequence length="546" mass="61649">MGRAVWGCFFAFIGVCLLYIVVVGIGIHVTPGGTASERLENAQWVASGSWWDRQTCRWVEVCGAWHMVHKGGWTWKGYNDKRPSESRDLTSFWHSSNEDPSTWSKKERQLREIPAYVLDYAPYVHLFSGEQYWPSDIAEHLVHSTPKVNYTIVASMKDACNLTNLDELDRIDGAMHGRYMYLHSDDNVEAMPQWLTSTHNIPTRRLGLKEAKTDGEWSYEDGTVASDERRPSKDSDRSKRAKASMDGTCGGGNSSCDPLHGTCDDPLRPLNGPHFDLRKRTGKQFSSRPRVNQNRTTDGRSNAPAVLVVIDKGFGVVDAFWFFFYSFNLGQEVFGIRFGNHVGDWEHTMIRFRNGTPEAVYFSEHDFGDAYTWDAVEKYLLDPNGTGFPRPVIFSATGSHAMYARPGLHPYILPFGLLHDQTDRGPLWDPKLNFKSFTYDDKAQILRASKLNPQAPTGWFDYAGHWGDKYYPLGDPRQYRLAGQYHYVNGPTGPKFKALGRETVCERAGRECVVKDYIGGRMPPKKLTSIIEGGEEGGLPGGNRTD</sequence>
<evidence type="ECO:0000256" key="1">
    <source>
        <dbReference type="SAM" id="MobiDB-lite"/>
    </source>
</evidence>
<keyword evidence="2" id="KW-0472">Membrane</keyword>